<dbReference type="InterPro" id="IPR053222">
    <property type="entry name" value="Zygotic_Embryogenesis-Asso"/>
</dbReference>
<keyword evidence="3" id="KW-1185">Reference proteome</keyword>
<sequence length="334" mass="38543">MTNLRFPIRRLPNDLCSMVLKTMDPHEMIAYSLTSKKALSLVQSLGLPLRSARIGMSYWPEIRLDFGQIDVQFNWDMGADDKEMTSLDDIPVKVNVSVQNIDDSTVFRRVTKSTIFNWPNHGKSIGEWIKHICSILRYESYEAFFHIGGIRFDIPTLQNNFPKLKKVFINCVVMEPSEDDIKSTQNVLRAFLPHVKHFLLNRVPLQEDFSIQNIGMANLKELEIYNPQNPKLDDLLTLNVERCTILNDPFSLRDLNRFFKLWKKGSFPRLKYLWVHGNIGTIPACEVLLKGLHAIEVGRAVYSIQNCQGIRARINMVDNVHIGFVSVRFEVVCF</sequence>
<dbReference type="AlphaFoldDB" id="A0A2G5UK60"/>
<reference evidence="3" key="1">
    <citation type="submission" date="2017-10" db="EMBL/GenBank/DDBJ databases">
        <title>Rapid genome shrinkage in a self-fertile nematode reveals novel sperm competition proteins.</title>
        <authorList>
            <person name="Yin D."/>
            <person name="Schwarz E.M."/>
            <person name="Thomas C.G."/>
            <person name="Felde R.L."/>
            <person name="Korf I.F."/>
            <person name="Cutter A.D."/>
            <person name="Schartner C.M."/>
            <person name="Ralston E.J."/>
            <person name="Meyer B.J."/>
            <person name="Haag E.S."/>
        </authorList>
    </citation>
    <scope>NUCLEOTIDE SEQUENCE [LARGE SCALE GENOMIC DNA]</scope>
    <source>
        <strain evidence="3">JU1422</strain>
    </source>
</reference>
<comment type="caution">
    <text evidence="2">The sequence shown here is derived from an EMBL/GenBank/DDBJ whole genome shotgun (WGS) entry which is preliminary data.</text>
</comment>
<dbReference type="InterPro" id="IPR012885">
    <property type="entry name" value="F-box_Sdz-33"/>
</dbReference>
<dbReference type="Pfam" id="PF07735">
    <property type="entry name" value="FBA_2"/>
    <property type="match status" value="1"/>
</dbReference>
<dbReference type="OrthoDB" id="1107553at2759"/>
<dbReference type="Proteomes" id="UP000230233">
    <property type="component" value="Chromosome III"/>
</dbReference>
<organism evidence="2 3">
    <name type="scientific">Caenorhabditis nigoni</name>
    <dbReference type="NCBI Taxonomy" id="1611254"/>
    <lineage>
        <taxon>Eukaryota</taxon>
        <taxon>Metazoa</taxon>
        <taxon>Ecdysozoa</taxon>
        <taxon>Nematoda</taxon>
        <taxon>Chromadorea</taxon>
        <taxon>Rhabditida</taxon>
        <taxon>Rhabditina</taxon>
        <taxon>Rhabditomorpha</taxon>
        <taxon>Rhabditoidea</taxon>
        <taxon>Rhabditidae</taxon>
        <taxon>Peloderinae</taxon>
        <taxon>Caenorhabditis</taxon>
    </lineage>
</organism>
<protein>
    <recommendedName>
        <fullName evidence="1">F-box domain-containing protein</fullName>
    </recommendedName>
</protein>
<dbReference type="PROSITE" id="PS50181">
    <property type="entry name" value="FBOX"/>
    <property type="match status" value="1"/>
</dbReference>
<dbReference type="PANTHER" id="PTHR22899:SF0">
    <property type="entry name" value="F-BOX ASSOCIATED DOMAIN-CONTAINING PROTEIN-RELATED"/>
    <property type="match status" value="1"/>
</dbReference>
<evidence type="ECO:0000259" key="1">
    <source>
        <dbReference type="PROSITE" id="PS50181"/>
    </source>
</evidence>
<dbReference type="EMBL" id="PDUG01000003">
    <property type="protein sequence ID" value="PIC39626.1"/>
    <property type="molecule type" value="Genomic_DNA"/>
</dbReference>
<accession>A0A2G5UK60</accession>
<gene>
    <name evidence="2" type="primary">Cnig_chr_III.g11254</name>
    <name evidence="2" type="ORF">B9Z55_011254</name>
</gene>
<evidence type="ECO:0000313" key="2">
    <source>
        <dbReference type="EMBL" id="PIC39626.1"/>
    </source>
</evidence>
<feature type="domain" description="F-box" evidence="1">
    <location>
        <begin position="5"/>
        <end position="62"/>
    </location>
</feature>
<name>A0A2G5UK60_9PELO</name>
<evidence type="ECO:0000313" key="3">
    <source>
        <dbReference type="Proteomes" id="UP000230233"/>
    </source>
</evidence>
<dbReference type="PANTHER" id="PTHR22899">
    <property type="entry name" value="CYCLIN-RELATED F-BOX FAMILY"/>
    <property type="match status" value="1"/>
</dbReference>
<proteinExistence type="predicted"/>
<dbReference type="InterPro" id="IPR001810">
    <property type="entry name" value="F-box_dom"/>
</dbReference>
<dbReference type="Pfam" id="PF00646">
    <property type="entry name" value="F-box"/>
    <property type="match status" value="1"/>
</dbReference>